<gene>
    <name evidence="12" type="ORF">HMPREF2531_02080</name>
</gene>
<name>A0A139LIM2_9BACE</name>
<dbReference type="InterPro" id="IPR006101">
    <property type="entry name" value="Glyco_hydro_2"/>
</dbReference>
<dbReference type="Gene3D" id="2.60.120.260">
    <property type="entry name" value="Galactose-binding domain-like"/>
    <property type="match status" value="1"/>
</dbReference>
<dbReference type="EC" id="3.2.1.23" evidence="5 10"/>
<dbReference type="Pfam" id="PF00703">
    <property type="entry name" value="Glyco_hydro_2"/>
    <property type="match status" value="1"/>
</dbReference>
<dbReference type="SUPFAM" id="SSF74650">
    <property type="entry name" value="Galactose mutarotase-like"/>
    <property type="match status" value="1"/>
</dbReference>
<evidence type="ECO:0000259" key="11">
    <source>
        <dbReference type="SMART" id="SM01038"/>
    </source>
</evidence>
<evidence type="ECO:0000256" key="1">
    <source>
        <dbReference type="ARBA" id="ARBA00001412"/>
    </source>
</evidence>
<dbReference type="InterPro" id="IPR004199">
    <property type="entry name" value="B-gal_small/dom_5"/>
</dbReference>
<keyword evidence="6 10" id="KW-0378">Hydrolase</keyword>
<dbReference type="Gene3D" id="2.60.40.10">
    <property type="entry name" value="Immunoglobulins"/>
    <property type="match status" value="2"/>
</dbReference>
<evidence type="ECO:0000256" key="7">
    <source>
        <dbReference type="ARBA" id="ARBA00022837"/>
    </source>
</evidence>
<dbReference type="SUPFAM" id="SSF51445">
    <property type="entry name" value="(Trans)glycosidases"/>
    <property type="match status" value="1"/>
</dbReference>
<dbReference type="GO" id="GO:0009341">
    <property type="term" value="C:beta-galactosidase complex"/>
    <property type="evidence" value="ECO:0007669"/>
    <property type="project" value="InterPro"/>
</dbReference>
<evidence type="ECO:0000313" key="12">
    <source>
        <dbReference type="EMBL" id="KXT51292.1"/>
    </source>
</evidence>
<evidence type="ECO:0000256" key="9">
    <source>
        <dbReference type="ARBA" id="ARBA00032230"/>
    </source>
</evidence>
<dbReference type="InterPro" id="IPR006103">
    <property type="entry name" value="Glyco_hydro_2_cat"/>
</dbReference>
<dbReference type="InterPro" id="IPR017853">
    <property type="entry name" value="GH"/>
</dbReference>
<dbReference type="SUPFAM" id="SSF49785">
    <property type="entry name" value="Galactose-binding domain-like"/>
    <property type="match status" value="1"/>
</dbReference>
<comment type="catalytic activity">
    <reaction evidence="1 10">
        <text>Hydrolysis of terminal non-reducing beta-D-galactose residues in beta-D-galactosides.</text>
        <dbReference type="EC" id="3.2.1.23"/>
    </reaction>
</comment>
<dbReference type="PANTHER" id="PTHR46323:SF2">
    <property type="entry name" value="BETA-GALACTOSIDASE"/>
    <property type="match status" value="1"/>
</dbReference>
<keyword evidence="7" id="KW-0106">Calcium</keyword>
<dbReference type="InterPro" id="IPR013783">
    <property type="entry name" value="Ig-like_fold"/>
</dbReference>
<evidence type="ECO:0000256" key="5">
    <source>
        <dbReference type="ARBA" id="ARBA00012756"/>
    </source>
</evidence>
<evidence type="ECO:0000256" key="2">
    <source>
        <dbReference type="ARBA" id="ARBA00001913"/>
    </source>
</evidence>
<dbReference type="InterPro" id="IPR023230">
    <property type="entry name" value="Glyco_hydro_2_CS"/>
</dbReference>
<feature type="domain" description="Beta galactosidase small chain/" evidence="11">
    <location>
        <begin position="753"/>
        <end position="1028"/>
    </location>
</feature>
<dbReference type="SMART" id="SM01038">
    <property type="entry name" value="Bgal_small_N"/>
    <property type="match status" value="1"/>
</dbReference>
<dbReference type="SUPFAM" id="SSF49303">
    <property type="entry name" value="beta-Galactosidase/glucuronidase domain"/>
    <property type="match status" value="2"/>
</dbReference>
<accession>A0A139LIM2</accession>
<evidence type="ECO:0000256" key="8">
    <source>
        <dbReference type="ARBA" id="ARBA00023295"/>
    </source>
</evidence>
<dbReference type="Gene3D" id="3.20.20.80">
    <property type="entry name" value="Glycosidases"/>
    <property type="match status" value="1"/>
</dbReference>
<reference evidence="12 13" key="1">
    <citation type="submission" date="2016-02" db="EMBL/GenBank/DDBJ databases">
        <authorList>
            <person name="Wen L."/>
            <person name="He K."/>
            <person name="Yang H."/>
        </authorList>
    </citation>
    <scope>NUCLEOTIDE SEQUENCE [LARGE SCALE GENOMIC DNA]</scope>
    <source>
        <strain evidence="12 13">KLE1704</strain>
    </source>
</reference>
<dbReference type="PATRIC" id="fig|329854.7.peg.2118"/>
<keyword evidence="8 10" id="KW-0326">Glycosidase</keyword>
<comment type="subunit">
    <text evidence="4">Monomer.</text>
</comment>
<dbReference type="PROSITE" id="PS00719">
    <property type="entry name" value="GLYCOSYL_HYDROL_F2_1"/>
    <property type="match status" value="1"/>
</dbReference>
<dbReference type="InterPro" id="IPR032312">
    <property type="entry name" value="LacZ_4"/>
</dbReference>
<dbReference type="Pfam" id="PF16353">
    <property type="entry name" value="LacZ_4"/>
    <property type="match status" value="1"/>
</dbReference>
<evidence type="ECO:0000313" key="13">
    <source>
        <dbReference type="Proteomes" id="UP000070319"/>
    </source>
</evidence>
<dbReference type="PANTHER" id="PTHR46323">
    <property type="entry name" value="BETA-GALACTOSIDASE"/>
    <property type="match status" value="1"/>
</dbReference>
<dbReference type="Pfam" id="PF02837">
    <property type="entry name" value="Glyco_hydro_2_N"/>
    <property type="match status" value="1"/>
</dbReference>
<dbReference type="AlphaFoldDB" id="A0A139LIM2"/>
<dbReference type="PRINTS" id="PR00132">
    <property type="entry name" value="GLHYDRLASE2"/>
</dbReference>
<dbReference type="InterPro" id="IPR011013">
    <property type="entry name" value="Gal_mutarotase_sf_dom"/>
</dbReference>
<comment type="caution">
    <text evidence="12">The sequence shown here is derived from an EMBL/GenBank/DDBJ whole genome shotgun (WGS) entry which is preliminary data.</text>
</comment>
<dbReference type="GO" id="GO:0005990">
    <property type="term" value="P:lactose catabolic process"/>
    <property type="evidence" value="ECO:0007669"/>
    <property type="project" value="TreeGrafter"/>
</dbReference>
<dbReference type="FunFam" id="3.20.20.80:FF:000121">
    <property type="entry name" value="Beta-galactosidase"/>
    <property type="match status" value="1"/>
</dbReference>
<protein>
    <recommendedName>
        <fullName evidence="5 10">Beta-galactosidase</fullName>
        <ecNumber evidence="5 10">3.2.1.23</ecNumber>
    </recommendedName>
    <alternativeName>
        <fullName evidence="9 10">Lactase</fullName>
    </alternativeName>
</protein>
<organism evidence="12">
    <name type="scientific">Bacteroides intestinalis</name>
    <dbReference type="NCBI Taxonomy" id="329854"/>
    <lineage>
        <taxon>Bacteria</taxon>
        <taxon>Pseudomonadati</taxon>
        <taxon>Bacteroidota</taxon>
        <taxon>Bacteroidia</taxon>
        <taxon>Bacteroidales</taxon>
        <taxon>Bacteroidaceae</taxon>
        <taxon>Bacteroides</taxon>
    </lineage>
</organism>
<dbReference type="GO" id="GO:0030246">
    <property type="term" value="F:carbohydrate binding"/>
    <property type="evidence" value="ECO:0007669"/>
    <property type="project" value="InterPro"/>
</dbReference>
<comment type="similarity">
    <text evidence="3 10">Belongs to the glycosyl hydrolase 2 family.</text>
</comment>
<dbReference type="InterPro" id="IPR036156">
    <property type="entry name" value="Beta-gal/glucu_dom_sf"/>
</dbReference>
<dbReference type="InterPro" id="IPR006104">
    <property type="entry name" value="Glyco_hydro_2_N"/>
</dbReference>
<dbReference type="Pfam" id="PF02836">
    <property type="entry name" value="Glyco_hydro_2_C"/>
    <property type="match status" value="1"/>
</dbReference>
<dbReference type="InterPro" id="IPR006102">
    <property type="entry name" value="Ig-like_GH2"/>
</dbReference>
<evidence type="ECO:0000256" key="4">
    <source>
        <dbReference type="ARBA" id="ARBA00011245"/>
    </source>
</evidence>
<dbReference type="Pfam" id="PF02929">
    <property type="entry name" value="Bgal_small_N"/>
    <property type="match status" value="1"/>
</dbReference>
<comment type="cofactor">
    <cofactor evidence="2">
        <name>Ca(2+)</name>
        <dbReference type="ChEBI" id="CHEBI:29108"/>
    </cofactor>
</comment>
<dbReference type="Gene3D" id="2.70.98.10">
    <property type="match status" value="1"/>
</dbReference>
<sequence>MKKRLFSLFALAIGLQTVALSQKNEWRDPEVNAVNRAPMHANYFAYESYDAARTGVKEESDNFLSLNGMWKFNWVRNADQRPDDFYQLGYNDSAWDELKVPAVWELNGYGDPIYVNVGYPWKNQFRTDPPKIPVANNHVGSYRKEIVIPAEWKNKQIFVHFGSVTSNVYLWVNGKYVGYSEDSKLEAEFDLSGYLKPGKNLIAFQVFRWCDGSYLEDQDFFRFSGVGRDCYLYARNKTCIQDIRVTPDLDQQYTNGSLDIALQMKGRGTVELELSDAKGNVVANTRVNGSGSLSTVMEVKNPLKWSAEMPNLYCLTATLKNGNDILEVIPVKVGFRKVEIKDAQLLVNGQPVLIKGVNRHEMDPDYGYVVSRERMLQDIRIMKQFNINAVRTCHYPDDNLWYELCDEYGLYVVAEANVEAHGMLYTNNQLSKHASFAKAHLERNQRNVQRSYNHPSVIIWSLGNETGPGPNFEACYRWIKAEDATRPVQYEQAGHDYYTDIFCPMYLWYSACEDYAKSNATKPLIQCEYAHAMGNSMGGFKEYWDLIRKYPKFQGGFIWDFVDQSVRWKNKDGIEIYAYGGDFNKYDGSDNNFCDNGLISPDRIPNPHMHEVGYFYQSIWTHPVNLQNGEIEIFNENFFRDLSAYYLDWQLLADGELVEAGTVSNLNVAPQQKAKLKLDISDVNSYKDKELLLNVSYKLKKAETLLSPGFTVAKAQMSVIPYKAPDMALVNVKKANIESVAPSVNNNDGNYLIIEGEDFIIEFAKNNGFLSRYKVAGKELMNDGGQLVPNFWRAPTDNDYGARLQHKYRVWLNPKLKRTSFTNKQENGMIVVEAGYEMPDVSAKLYLTYVINNTGEIKVTQKMVAGEAEKVPDMFRFGMQMQMPDEFYRINYYGRGPVENYSDRNHATDLGIYRQTVAEQFYPYIRPQETGTKTDIRWWRQLNEAGFGLQFVAEAPFSASALNYTIESLDDGLNKDQRHSPEVIPVDYTNLCIDKAQLGLACENSWGAIAYPQYRLPYGNYEFSFIMKPVFNKVY</sequence>
<evidence type="ECO:0000256" key="6">
    <source>
        <dbReference type="ARBA" id="ARBA00022801"/>
    </source>
</evidence>
<dbReference type="InterPro" id="IPR050347">
    <property type="entry name" value="Bact_Beta-galactosidase"/>
</dbReference>
<dbReference type="GO" id="GO:0004565">
    <property type="term" value="F:beta-galactosidase activity"/>
    <property type="evidence" value="ECO:0007669"/>
    <property type="project" value="UniProtKB-EC"/>
</dbReference>
<proteinExistence type="inferred from homology"/>
<dbReference type="InterPro" id="IPR008979">
    <property type="entry name" value="Galactose-bd-like_sf"/>
</dbReference>
<dbReference type="EMBL" id="LTDF01000075">
    <property type="protein sequence ID" value="KXT51292.1"/>
    <property type="molecule type" value="Genomic_DNA"/>
</dbReference>
<dbReference type="InterPro" id="IPR014718">
    <property type="entry name" value="GH-type_carb-bd"/>
</dbReference>
<evidence type="ECO:0000256" key="10">
    <source>
        <dbReference type="RuleBase" id="RU361154"/>
    </source>
</evidence>
<dbReference type="RefSeq" id="WP_061435690.1">
    <property type="nucleotide sequence ID" value="NZ_KQ968691.1"/>
</dbReference>
<evidence type="ECO:0000256" key="3">
    <source>
        <dbReference type="ARBA" id="ARBA00007401"/>
    </source>
</evidence>
<dbReference type="Proteomes" id="UP000070319">
    <property type="component" value="Unassembled WGS sequence"/>
</dbReference>